<evidence type="ECO:0000313" key="1">
    <source>
        <dbReference type="EMBL" id="KGN64066.1"/>
    </source>
</evidence>
<evidence type="ECO:0000313" key="2">
    <source>
        <dbReference type="Proteomes" id="UP000029981"/>
    </source>
</evidence>
<dbReference type="EMBL" id="CM002922">
    <property type="protein sequence ID" value="KGN64066.1"/>
    <property type="molecule type" value="Genomic_DNA"/>
</dbReference>
<reference evidence="1 2" key="2">
    <citation type="journal article" date="2009" name="PLoS ONE">
        <title>An integrated genetic and cytogenetic map of the cucumber genome.</title>
        <authorList>
            <person name="Ren Y."/>
            <person name="Zhang Z."/>
            <person name="Liu J."/>
            <person name="Staub J.E."/>
            <person name="Han Y."/>
            <person name="Cheng Z."/>
            <person name="Li X."/>
            <person name="Lu J."/>
            <person name="Miao H."/>
            <person name="Kang H."/>
            <person name="Xie B."/>
            <person name="Gu X."/>
            <person name="Wang X."/>
            <person name="Du Y."/>
            <person name="Jin W."/>
            <person name="Huang S."/>
        </authorList>
    </citation>
    <scope>NUCLEOTIDE SEQUENCE [LARGE SCALE GENOMIC DNA]</scope>
    <source>
        <strain evidence="2">cv. 9930</strain>
    </source>
</reference>
<dbReference type="AlphaFoldDB" id="A0A0A0LVM8"/>
<sequence length="235" mass="27517">MNRLFSLSRILASRLSNSFPTPTLDIDHSRSWSSHPSFAEKIYGFLSVPAAGKRFIFNTSNTLFRKSLEQIRSELKLAFDHQWGGSLQTKNNCCVDYYWKWHEEIVKLLTWLDQFSHFNFFVPRCEWSRKCSHIASYILLPKFDAQYQILQTCSCHLTRMQNSKQHKDSQFTMKNPERVLDGLITGSFIIGVDMLRLPENDNQISRSIHLWGTAFPASIHALSEYQKNFHTRNYV</sequence>
<reference evidence="1 2" key="1">
    <citation type="journal article" date="2009" name="Nat. Genet.">
        <title>The genome of the cucumber, Cucumis sativus L.</title>
        <authorList>
            <person name="Huang S."/>
            <person name="Li R."/>
            <person name="Zhang Z."/>
            <person name="Li L."/>
            <person name="Gu X."/>
            <person name="Fan W."/>
            <person name="Lucas W.J."/>
            <person name="Wang X."/>
            <person name="Xie B."/>
            <person name="Ni P."/>
            <person name="Ren Y."/>
            <person name="Zhu H."/>
            <person name="Li J."/>
            <person name="Lin K."/>
            <person name="Jin W."/>
            <person name="Fei Z."/>
            <person name="Li G."/>
            <person name="Staub J."/>
            <person name="Kilian A."/>
            <person name="van der Vossen E.A."/>
            <person name="Wu Y."/>
            <person name="Guo J."/>
            <person name="He J."/>
            <person name="Jia Z."/>
            <person name="Ren Y."/>
            <person name="Tian G."/>
            <person name="Lu Y."/>
            <person name="Ruan J."/>
            <person name="Qian W."/>
            <person name="Wang M."/>
            <person name="Huang Q."/>
            <person name="Li B."/>
            <person name="Xuan Z."/>
            <person name="Cao J."/>
            <person name="Asan"/>
            <person name="Wu Z."/>
            <person name="Zhang J."/>
            <person name="Cai Q."/>
            <person name="Bai Y."/>
            <person name="Zhao B."/>
            <person name="Han Y."/>
            <person name="Li Y."/>
            <person name="Li X."/>
            <person name="Wang S."/>
            <person name="Shi Q."/>
            <person name="Liu S."/>
            <person name="Cho W.K."/>
            <person name="Kim J.Y."/>
            <person name="Xu Y."/>
            <person name="Heller-Uszynska K."/>
            <person name="Miao H."/>
            <person name="Cheng Z."/>
            <person name="Zhang S."/>
            <person name="Wu J."/>
            <person name="Yang Y."/>
            <person name="Kang H."/>
            <person name="Li M."/>
            <person name="Liang H."/>
            <person name="Ren X."/>
            <person name="Shi Z."/>
            <person name="Wen M."/>
            <person name="Jian M."/>
            <person name="Yang H."/>
            <person name="Zhang G."/>
            <person name="Yang Z."/>
            <person name="Chen R."/>
            <person name="Liu S."/>
            <person name="Li J."/>
            <person name="Ma L."/>
            <person name="Liu H."/>
            <person name="Zhou Y."/>
            <person name="Zhao J."/>
            <person name="Fang X."/>
            <person name="Li G."/>
            <person name="Fang L."/>
            <person name="Li Y."/>
            <person name="Liu D."/>
            <person name="Zheng H."/>
            <person name="Zhang Y."/>
            <person name="Qin N."/>
            <person name="Li Z."/>
            <person name="Yang G."/>
            <person name="Yang S."/>
            <person name="Bolund L."/>
            <person name="Kristiansen K."/>
            <person name="Zheng H."/>
            <person name="Li S."/>
            <person name="Zhang X."/>
            <person name="Yang H."/>
            <person name="Wang J."/>
            <person name="Sun R."/>
            <person name="Zhang B."/>
            <person name="Jiang S."/>
            <person name="Wang J."/>
            <person name="Du Y."/>
            <person name="Li S."/>
        </authorList>
    </citation>
    <scope>NUCLEOTIDE SEQUENCE [LARGE SCALE GENOMIC DNA]</scope>
    <source>
        <strain evidence="2">cv. 9930</strain>
    </source>
</reference>
<protein>
    <submittedName>
        <fullName evidence="1">Uncharacterized protein</fullName>
    </submittedName>
</protein>
<dbReference type="Gramene" id="KGN64066">
    <property type="protein sequence ID" value="KGN64066"/>
    <property type="gene ID" value="Csa_1G039310"/>
</dbReference>
<keyword evidence="2" id="KW-1185">Reference proteome</keyword>
<name>A0A0A0LVM8_CUCSA</name>
<dbReference type="Proteomes" id="UP000029981">
    <property type="component" value="Chromosome 1"/>
</dbReference>
<accession>A0A0A0LVM8</accession>
<gene>
    <name evidence="1" type="ORF">Csa_1G039310</name>
</gene>
<reference evidence="1 2" key="4">
    <citation type="journal article" date="2011" name="BMC Genomics">
        <title>RNA-Seq improves annotation of protein-coding genes in the cucumber genome.</title>
        <authorList>
            <person name="Li Z."/>
            <person name="Zhang Z."/>
            <person name="Yan P."/>
            <person name="Huang S."/>
            <person name="Fei Z."/>
            <person name="Lin K."/>
        </authorList>
    </citation>
    <scope>NUCLEOTIDE SEQUENCE [LARGE SCALE GENOMIC DNA]</scope>
    <source>
        <strain evidence="2">cv. 9930</strain>
    </source>
</reference>
<reference evidence="1 2" key="3">
    <citation type="journal article" date="2010" name="BMC Genomics">
        <title>Transcriptome sequencing and comparative analysis of cucumber flowers with different sex types.</title>
        <authorList>
            <person name="Guo S."/>
            <person name="Zheng Y."/>
            <person name="Joung J.G."/>
            <person name="Liu S."/>
            <person name="Zhang Z."/>
            <person name="Crasta O.R."/>
            <person name="Sobral B.W."/>
            <person name="Xu Y."/>
            <person name="Huang S."/>
            <person name="Fei Z."/>
        </authorList>
    </citation>
    <scope>NUCLEOTIDE SEQUENCE [LARGE SCALE GENOMIC DNA]</scope>
    <source>
        <strain evidence="2">cv. 9930</strain>
    </source>
</reference>
<organism evidence="1 2">
    <name type="scientific">Cucumis sativus</name>
    <name type="common">Cucumber</name>
    <dbReference type="NCBI Taxonomy" id="3659"/>
    <lineage>
        <taxon>Eukaryota</taxon>
        <taxon>Viridiplantae</taxon>
        <taxon>Streptophyta</taxon>
        <taxon>Embryophyta</taxon>
        <taxon>Tracheophyta</taxon>
        <taxon>Spermatophyta</taxon>
        <taxon>Magnoliopsida</taxon>
        <taxon>eudicotyledons</taxon>
        <taxon>Gunneridae</taxon>
        <taxon>Pentapetalae</taxon>
        <taxon>rosids</taxon>
        <taxon>fabids</taxon>
        <taxon>Cucurbitales</taxon>
        <taxon>Cucurbitaceae</taxon>
        <taxon>Benincaseae</taxon>
        <taxon>Cucumis</taxon>
    </lineage>
</organism>
<proteinExistence type="predicted"/>